<keyword evidence="3 4" id="KW-0560">Oxidoreductase</keyword>
<evidence type="ECO:0000256" key="2">
    <source>
        <dbReference type="ARBA" id="ARBA00022827"/>
    </source>
</evidence>
<evidence type="ECO:0000313" key="4">
    <source>
        <dbReference type="EMBL" id="AEM41873.1"/>
    </source>
</evidence>
<keyword evidence="1" id="KW-0285">Flavoprotein</keyword>
<dbReference type="AlphaFoldDB" id="F9Y4Y9"/>
<protein>
    <submittedName>
        <fullName evidence="4">Alpha/beta hydrolase fold-3 domain protein</fullName>
        <ecNumber evidence="4">1.14.13.22</ecNumber>
    </submittedName>
</protein>
<dbReference type="eggNOG" id="COG2072">
    <property type="taxonomic scope" value="Bacteria"/>
</dbReference>
<proteinExistence type="predicted"/>
<dbReference type="InterPro" id="IPR020946">
    <property type="entry name" value="Flavin_mOase-like"/>
</dbReference>
<keyword evidence="2" id="KW-0274">FAD</keyword>
<dbReference type="InterPro" id="IPR036188">
    <property type="entry name" value="FAD/NAD-bd_sf"/>
</dbReference>
<dbReference type="GO" id="GO:0050661">
    <property type="term" value="F:NADP binding"/>
    <property type="evidence" value="ECO:0007669"/>
    <property type="project" value="InterPro"/>
</dbReference>
<dbReference type="EMBL" id="CP002018">
    <property type="protein sequence ID" value="AEM41873.1"/>
    <property type="molecule type" value="Genomic_DNA"/>
</dbReference>
<dbReference type="GO" id="GO:0004499">
    <property type="term" value="F:N,N-dimethylaniline monooxygenase activity"/>
    <property type="evidence" value="ECO:0007669"/>
    <property type="project" value="InterPro"/>
</dbReference>
<dbReference type="PANTHER" id="PTHR42877:SF4">
    <property type="entry name" value="FAD_NAD(P)-BINDING DOMAIN-CONTAINING PROTEIN-RELATED"/>
    <property type="match status" value="1"/>
</dbReference>
<reference evidence="4 5" key="1">
    <citation type="journal article" date="2011" name="J. Bacteriol.">
        <title>Complete genome sequence of the industrial strain Ketogulonicigenium vulgare WSH-001.</title>
        <authorList>
            <person name="Liu L."/>
            <person name="Li Y."/>
            <person name="Zhang J."/>
            <person name="Zhou Z."/>
            <person name="Liu J."/>
            <person name="Li X."/>
            <person name="Zhou J."/>
            <person name="Du G."/>
            <person name="Wang L."/>
            <person name="Chen J."/>
        </authorList>
    </citation>
    <scope>NUCLEOTIDE SEQUENCE [LARGE SCALE GENOMIC DNA]</scope>
    <source>
        <strain evidence="4 5">WSH-001</strain>
    </source>
</reference>
<dbReference type="PRINTS" id="PR00419">
    <property type="entry name" value="ADXRDTASE"/>
</dbReference>
<keyword evidence="4" id="KW-0378">Hydrolase</keyword>
<dbReference type="OrthoDB" id="312624at2"/>
<sequence>MTSKTAPRVAIIGGGFSGIAAAQRLMKYGIEDFTLFEQSDALGGTWLDNSYPGAEVDTPSHIYSFSFNRNDWTRTHCARDELLAYLQRTGDALNLGPRLRLRTGVRGAAWDAATHQWTLTLGSGETAVFDAVITAVGFLNVPNYPKWAEGTGFGGAIIHSARWPKGYDLTGKRVGVVGTGSTAVQIVTEAAKVADHLTVFQREPNWVLRKGNRPYTPAERQRYRSWLGHKLLRLKHFIAYERERAGGRNQMAGTPANTKLREGALAYMRHELARRAELIPMVTPDYPVWGKRPVYCDTYYSSIAQDNVTVAPQVVELTPDRVIDQNGTPHALDVLVLATGFKATDYLYTLSVQGTGGRELHDVWAGEPEALSGVAVPGFPNFFMMYGPNTNSGPLVYLLESHADFAARCIRDMARSGSDTVEADPAVTQRFNAWIQARLQKTVWATSNNYFRNASGKVVTQWPFTALTYRLSSKFWRKRGMKYSKNGAAS</sequence>
<dbReference type="GO" id="GO:0018667">
    <property type="term" value="F:cyclohexanone monooxygenase activity"/>
    <property type="evidence" value="ECO:0007669"/>
    <property type="project" value="UniProtKB-EC"/>
</dbReference>
<dbReference type="RefSeq" id="WP_014537994.1">
    <property type="nucleotide sequence ID" value="NC_017384.1"/>
</dbReference>
<dbReference type="HOGENOM" id="CLU_006937_7_1_5"/>
<dbReference type="KEGG" id="kvl:KVU_2034"/>
<dbReference type="SUPFAM" id="SSF51905">
    <property type="entry name" value="FAD/NAD(P)-binding domain"/>
    <property type="match status" value="2"/>
</dbReference>
<dbReference type="GO" id="GO:0016787">
    <property type="term" value="F:hydrolase activity"/>
    <property type="evidence" value="ECO:0007669"/>
    <property type="project" value="UniProtKB-KW"/>
</dbReference>
<dbReference type="EC" id="1.14.13.22" evidence="4"/>
<evidence type="ECO:0000313" key="5">
    <source>
        <dbReference type="Proteomes" id="UP000000692"/>
    </source>
</evidence>
<dbReference type="InterPro" id="IPR051209">
    <property type="entry name" value="FAD-bind_Monooxygenase_sf"/>
</dbReference>
<evidence type="ECO:0000256" key="3">
    <source>
        <dbReference type="ARBA" id="ARBA00023002"/>
    </source>
</evidence>
<organism evidence="4 5">
    <name type="scientific">Ketogulonicigenium vulgare (strain WSH-001)</name>
    <dbReference type="NCBI Taxonomy" id="759362"/>
    <lineage>
        <taxon>Bacteria</taxon>
        <taxon>Pseudomonadati</taxon>
        <taxon>Pseudomonadota</taxon>
        <taxon>Alphaproteobacteria</taxon>
        <taxon>Rhodobacterales</taxon>
        <taxon>Roseobacteraceae</taxon>
        <taxon>Ketogulonicigenium</taxon>
    </lineage>
</organism>
<evidence type="ECO:0000256" key="1">
    <source>
        <dbReference type="ARBA" id="ARBA00022630"/>
    </source>
</evidence>
<keyword evidence="5" id="KW-1185">Reference proteome</keyword>
<dbReference type="Gene3D" id="3.50.50.60">
    <property type="entry name" value="FAD/NAD(P)-binding domain"/>
    <property type="match status" value="2"/>
</dbReference>
<dbReference type="GO" id="GO:0050660">
    <property type="term" value="F:flavin adenine dinucleotide binding"/>
    <property type="evidence" value="ECO:0007669"/>
    <property type="project" value="InterPro"/>
</dbReference>
<dbReference type="Proteomes" id="UP000000692">
    <property type="component" value="Chromosome"/>
</dbReference>
<dbReference type="PANTHER" id="PTHR42877">
    <property type="entry name" value="L-ORNITHINE N(5)-MONOOXYGENASE-RELATED"/>
    <property type="match status" value="1"/>
</dbReference>
<gene>
    <name evidence="4" type="ordered locus">KVU_2034</name>
</gene>
<dbReference type="PATRIC" id="fig|759362.5.peg.2108"/>
<accession>F9Y4Y9</accession>
<name>F9Y4Y9_KETVW</name>
<dbReference type="Pfam" id="PF00743">
    <property type="entry name" value="FMO-like"/>
    <property type="match status" value="1"/>
</dbReference>